<accession>A0A1I7U3N3</accession>
<protein>
    <submittedName>
        <fullName evidence="2">ParB domain-containing protein</fullName>
    </submittedName>
</protein>
<keyword evidence="1" id="KW-1185">Reference proteome</keyword>
<name>A0A1I7U3N3_9PELO</name>
<evidence type="ECO:0000313" key="1">
    <source>
        <dbReference type="Proteomes" id="UP000095282"/>
    </source>
</evidence>
<dbReference type="WBParaSite" id="Csp11.Scaffold629.g14522.t2">
    <property type="protein sequence ID" value="Csp11.Scaffold629.g14522.t2"/>
    <property type="gene ID" value="Csp11.Scaffold629.g14522"/>
</dbReference>
<dbReference type="AlphaFoldDB" id="A0A1I7U3N3"/>
<proteinExistence type="predicted"/>
<reference evidence="2" key="1">
    <citation type="submission" date="2016-11" db="UniProtKB">
        <authorList>
            <consortium name="WormBaseParasite"/>
        </authorList>
    </citation>
    <scope>IDENTIFICATION</scope>
</reference>
<organism evidence="1 2">
    <name type="scientific">Caenorhabditis tropicalis</name>
    <dbReference type="NCBI Taxonomy" id="1561998"/>
    <lineage>
        <taxon>Eukaryota</taxon>
        <taxon>Metazoa</taxon>
        <taxon>Ecdysozoa</taxon>
        <taxon>Nematoda</taxon>
        <taxon>Chromadorea</taxon>
        <taxon>Rhabditida</taxon>
        <taxon>Rhabditina</taxon>
        <taxon>Rhabditomorpha</taxon>
        <taxon>Rhabditoidea</taxon>
        <taxon>Rhabditidae</taxon>
        <taxon>Peloderinae</taxon>
        <taxon>Caenorhabditis</taxon>
    </lineage>
</organism>
<sequence length="628" mass="71776">MSMKKWITEQNTIVFSSEKLHSIQSYFEDATVLLMFKDVIDPDQYESIFVHHKHFSLPKVYISEDYILADFYTELLRDALSTSSNQAQQNPRKRKRIYVEALNEIGSIDQSGSQELGIYSFSGSSSPPTTDSFFDTVRSCDSDIDDNLSVGVGRSDCGIPAASRIQSSKLDQKQLREMELMNIKKKIDSLFSETIVPAKELVIPTEKVCVENNIDASETTVKRMYSELSDRSSLQEPDPIVVVRKNEEFKVISGCRRVTAYKQKMTPKIQILKDLLLFLQLKPEELSTWTIAEKNTVFGNLFNHSPKLRVILDLIPFPPLCEALCDCLKSNIDISSNMCRETIRKYKQNPHETLKLLEKIQSDASVQHHSALSETSFRKVCCLFCRKFISVTGAAPNTARYLLINDSKKIDPIKAKELQEIYKNDAQFLEFVKSEDLRFISKFSQKDALIKKFNKYKENIHTSEPHDATIVHVADLNEKPFDMLITSNEESAREVLTKYDDLIVFIFGPSDQNDQHILLLPDSFGIMDANLRLNSHVTMSVIVKQNKAVLSELEKSHFFHHIGSTNRQVFQVSHIQHLVNSFKTVYCQFGGMVHERLCCLLFKTINTILVGDKARCDKMGRMLKSQSI</sequence>
<dbReference type="Proteomes" id="UP000095282">
    <property type="component" value="Unplaced"/>
</dbReference>
<evidence type="ECO:0000313" key="2">
    <source>
        <dbReference type="WBParaSite" id="Csp11.Scaffold629.g14522.t2"/>
    </source>
</evidence>